<sequence length="150" mass="17545">MLIVIWQGRMRSNSYGKSQVPKILYIISLIIGKETIREQHCSENSIHEGAEQEDVAIQIQGNTNYRLSIPWFELEYLFDDNTHSSGQEKVIEIKDEKMVRDYDGEEGSRDQEIITAANRVEFFVTVNNRLIFLYMITINREKTEALKIQE</sequence>
<organism evidence="1 2">
    <name type="scientific">Streblomastix strix</name>
    <dbReference type="NCBI Taxonomy" id="222440"/>
    <lineage>
        <taxon>Eukaryota</taxon>
        <taxon>Metamonada</taxon>
        <taxon>Preaxostyla</taxon>
        <taxon>Oxymonadida</taxon>
        <taxon>Streblomastigidae</taxon>
        <taxon>Streblomastix</taxon>
    </lineage>
</organism>
<dbReference type="EMBL" id="SNRW01014663">
    <property type="protein sequence ID" value="KAA6371228.1"/>
    <property type="molecule type" value="Genomic_DNA"/>
</dbReference>
<reference evidence="1 2" key="1">
    <citation type="submission" date="2019-03" db="EMBL/GenBank/DDBJ databases">
        <title>Single cell metagenomics reveals metabolic interactions within the superorganism composed of flagellate Streblomastix strix and complex community of Bacteroidetes bacteria on its surface.</title>
        <authorList>
            <person name="Treitli S.C."/>
            <person name="Kolisko M."/>
            <person name="Husnik F."/>
            <person name="Keeling P."/>
            <person name="Hampl V."/>
        </authorList>
    </citation>
    <scope>NUCLEOTIDE SEQUENCE [LARGE SCALE GENOMIC DNA]</scope>
    <source>
        <strain evidence="1">ST1C</strain>
    </source>
</reference>
<comment type="caution">
    <text evidence="1">The sequence shown here is derived from an EMBL/GenBank/DDBJ whole genome shotgun (WGS) entry which is preliminary data.</text>
</comment>
<accession>A0A5J4ULE7</accession>
<name>A0A5J4ULE7_9EUKA</name>
<dbReference type="Proteomes" id="UP000324800">
    <property type="component" value="Unassembled WGS sequence"/>
</dbReference>
<proteinExistence type="predicted"/>
<evidence type="ECO:0000313" key="2">
    <source>
        <dbReference type="Proteomes" id="UP000324800"/>
    </source>
</evidence>
<evidence type="ECO:0000313" key="1">
    <source>
        <dbReference type="EMBL" id="KAA6371228.1"/>
    </source>
</evidence>
<dbReference type="AlphaFoldDB" id="A0A5J4ULE7"/>
<protein>
    <submittedName>
        <fullName evidence="1">Uncharacterized protein</fullName>
    </submittedName>
</protein>
<gene>
    <name evidence="1" type="ORF">EZS28_033246</name>
</gene>